<accession>A0ABQ1RI21</accession>
<gene>
    <name evidence="2" type="ORF">GCM10007269_07970</name>
</gene>
<dbReference type="Proteomes" id="UP000629365">
    <property type="component" value="Unassembled WGS sequence"/>
</dbReference>
<keyword evidence="3" id="KW-1185">Reference proteome</keyword>
<keyword evidence="1" id="KW-0472">Membrane</keyword>
<organism evidence="2 3">
    <name type="scientific">Microbacterium murale</name>
    <dbReference type="NCBI Taxonomy" id="1081040"/>
    <lineage>
        <taxon>Bacteria</taxon>
        <taxon>Bacillati</taxon>
        <taxon>Actinomycetota</taxon>
        <taxon>Actinomycetes</taxon>
        <taxon>Micrococcales</taxon>
        <taxon>Microbacteriaceae</taxon>
        <taxon>Microbacterium</taxon>
    </lineage>
</organism>
<protein>
    <submittedName>
        <fullName evidence="2">Uncharacterized protein</fullName>
    </submittedName>
</protein>
<evidence type="ECO:0000256" key="1">
    <source>
        <dbReference type="SAM" id="Phobius"/>
    </source>
</evidence>
<feature type="transmembrane region" description="Helical" evidence="1">
    <location>
        <begin position="166"/>
        <end position="186"/>
    </location>
</feature>
<feature type="transmembrane region" description="Helical" evidence="1">
    <location>
        <begin position="60"/>
        <end position="83"/>
    </location>
</feature>
<evidence type="ECO:0000313" key="2">
    <source>
        <dbReference type="EMBL" id="GGD67272.1"/>
    </source>
</evidence>
<sequence length="208" mass="21795">METASDSAALNNALGTEQFVLQSIASSTISESGTRSTIYLSTLSGGLVAIGFAGDAPDLLGALTFTVFPTIFMLGWFTVVRLVDNSVENITVRQRMERIREHFAGLHPAGAALIALDDPRTGELGVRYARSSFLFTMASMIGAVNAVLGGALAALVLIIGFDTASLPAQITGVVFGILLLAATLSYERRRIRAANLDRSSAGGGAVRD</sequence>
<proteinExistence type="predicted"/>
<evidence type="ECO:0000313" key="3">
    <source>
        <dbReference type="Proteomes" id="UP000629365"/>
    </source>
</evidence>
<reference evidence="3" key="1">
    <citation type="journal article" date="2019" name="Int. J. Syst. Evol. Microbiol.">
        <title>The Global Catalogue of Microorganisms (GCM) 10K type strain sequencing project: providing services to taxonomists for standard genome sequencing and annotation.</title>
        <authorList>
            <consortium name="The Broad Institute Genomics Platform"/>
            <consortium name="The Broad Institute Genome Sequencing Center for Infectious Disease"/>
            <person name="Wu L."/>
            <person name="Ma J."/>
        </authorList>
    </citation>
    <scope>NUCLEOTIDE SEQUENCE [LARGE SCALE GENOMIC DNA]</scope>
    <source>
        <strain evidence="3">CCM 7640</strain>
    </source>
</reference>
<keyword evidence="1" id="KW-0812">Transmembrane</keyword>
<keyword evidence="1" id="KW-1133">Transmembrane helix</keyword>
<name>A0ABQ1RI21_9MICO</name>
<comment type="caution">
    <text evidence="2">The sequence shown here is derived from an EMBL/GenBank/DDBJ whole genome shotgun (WGS) entry which is preliminary data.</text>
</comment>
<dbReference type="RefSeq" id="WP_188435263.1">
    <property type="nucleotide sequence ID" value="NZ_BMCM01000001.1"/>
</dbReference>
<feature type="transmembrane region" description="Helical" evidence="1">
    <location>
        <begin position="133"/>
        <end position="160"/>
    </location>
</feature>
<dbReference type="EMBL" id="BMCM01000001">
    <property type="protein sequence ID" value="GGD67272.1"/>
    <property type="molecule type" value="Genomic_DNA"/>
</dbReference>